<dbReference type="OrthoDB" id="5835829at2759"/>
<dbReference type="EMBL" id="QEFC01000322">
    <property type="protein sequence ID" value="KAE9464814.1"/>
    <property type="molecule type" value="Genomic_DNA"/>
</dbReference>
<reference evidence="2 3" key="1">
    <citation type="journal article" date="2019" name="Genome Biol. Evol.">
        <title>The Rhododendron genome and chromosomal organization provide insight into shared whole-genome duplications across the heath family (Ericaceae).</title>
        <authorList>
            <person name="Soza V.L."/>
            <person name="Lindsley D."/>
            <person name="Waalkes A."/>
            <person name="Ramage E."/>
            <person name="Patwardhan R.P."/>
            <person name="Burton J.N."/>
            <person name="Adey A."/>
            <person name="Kumar A."/>
            <person name="Qiu R."/>
            <person name="Shendure J."/>
            <person name="Hall B."/>
        </authorList>
    </citation>
    <scope>NUCLEOTIDE SEQUENCE [LARGE SCALE GENOMIC DNA]</scope>
    <source>
        <strain evidence="2">RSF 1966-606</strain>
    </source>
</reference>
<dbReference type="AlphaFoldDB" id="A0A6A4M9Q9"/>
<dbReference type="SUPFAM" id="SSF53756">
    <property type="entry name" value="UDP-Glycosyltransferase/glycogen phosphorylase"/>
    <property type="match status" value="1"/>
</dbReference>
<feature type="region of interest" description="Disordered" evidence="1">
    <location>
        <begin position="70"/>
        <end position="97"/>
    </location>
</feature>
<evidence type="ECO:0000313" key="3">
    <source>
        <dbReference type="Proteomes" id="UP000428333"/>
    </source>
</evidence>
<sequence length="97" mass="10542">MNLALPMKDSKDRFVRADEVEKRVSELMDSQEGKSVRMQVSKMKAAAEAAMSEGGSSRVAFKCLGSSAKQESTNGLGNESQMRRLNGSDFTPACMFA</sequence>
<name>A0A6A4M9Q9_9ERIC</name>
<gene>
    <name evidence="2" type="ORF">C3L33_03278</name>
</gene>
<evidence type="ECO:0000313" key="2">
    <source>
        <dbReference type="EMBL" id="KAE9464814.1"/>
    </source>
</evidence>
<dbReference type="Gene3D" id="3.40.50.2000">
    <property type="entry name" value="Glycogen Phosphorylase B"/>
    <property type="match status" value="1"/>
</dbReference>
<protein>
    <submittedName>
        <fullName evidence="2">Uncharacterized protein</fullName>
    </submittedName>
</protein>
<feature type="non-terminal residue" evidence="2">
    <location>
        <position position="1"/>
    </location>
</feature>
<evidence type="ECO:0000256" key="1">
    <source>
        <dbReference type="SAM" id="MobiDB-lite"/>
    </source>
</evidence>
<accession>A0A6A4M9Q9</accession>
<organism evidence="2 3">
    <name type="scientific">Rhododendron williamsianum</name>
    <dbReference type="NCBI Taxonomy" id="262921"/>
    <lineage>
        <taxon>Eukaryota</taxon>
        <taxon>Viridiplantae</taxon>
        <taxon>Streptophyta</taxon>
        <taxon>Embryophyta</taxon>
        <taxon>Tracheophyta</taxon>
        <taxon>Spermatophyta</taxon>
        <taxon>Magnoliopsida</taxon>
        <taxon>eudicotyledons</taxon>
        <taxon>Gunneridae</taxon>
        <taxon>Pentapetalae</taxon>
        <taxon>asterids</taxon>
        <taxon>Ericales</taxon>
        <taxon>Ericaceae</taxon>
        <taxon>Ericoideae</taxon>
        <taxon>Rhodoreae</taxon>
        <taxon>Rhododendron</taxon>
    </lineage>
</organism>
<feature type="compositionally biased region" description="Polar residues" evidence="1">
    <location>
        <begin position="70"/>
        <end position="80"/>
    </location>
</feature>
<keyword evidence="3" id="KW-1185">Reference proteome</keyword>
<proteinExistence type="predicted"/>
<dbReference type="Proteomes" id="UP000428333">
    <property type="component" value="Linkage Group LG02"/>
</dbReference>
<comment type="caution">
    <text evidence="2">The sequence shown here is derived from an EMBL/GenBank/DDBJ whole genome shotgun (WGS) entry which is preliminary data.</text>
</comment>